<evidence type="ECO:0000256" key="3">
    <source>
        <dbReference type="ARBA" id="ARBA00022833"/>
    </source>
</evidence>
<dbReference type="InterPro" id="IPR003656">
    <property type="entry name" value="Znf_BED"/>
</dbReference>
<dbReference type="GO" id="GO:0003677">
    <property type="term" value="F:DNA binding"/>
    <property type="evidence" value="ECO:0007669"/>
    <property type="project" value="InterPro"/>
</dbReference>
<keyword evidence="1" id="KW-0479">Metal-binding</keyword>
<evidence type="ECO:0000313" key="7">
    <source>
        <dbReference type="Proteomes" id="UP000594261"/>
    </source>
</evidence>
<evidence type="ECO:0000256" key="2">
    <source>
        <dbReference type="ARBA" id="ARBA00022771"/>
    </source>
</evidence>
<sequence length="331" mass="38378">MRLGRNSSVSDRKKIKFLQLATYHMVEEVAPLWSSGYLDPGWENGIAQDERKKKVKCKYCRKMVSGGIFRLKQCLVRLTGEVTHCEKVPEDRILPSPDIRTRRPGWEHFVPQDEKKKRVKCNDCEKIISGGINRFKQHLARIPGEVAYCEKAPVDVYLKIKENMKWHRTGRRPRKPVIKAISTLYMHSDNEKEEEHDEGFLQCINREMLALDYKVLDSEIRNNVKGRCPGTNAAEPNRSRLDSVFLKSLKNQTSPLFEQVRTKMICEKKTCKEVLSAICKFYYHSAIPLNAANSPYFHKMLELIGQYVQGLKGPFSQLISDRFLRDEITTI</sequence>
<dbReference type="GO" id="GO:0008270">
    <property type="term" value="F:zinc ion binding"/>
    <property type="evidence" value="ECO:0007669"/>
    <property type="project" value="UniProtKB-KW"/>
</dbReference>
<keyword evidence="7" id="KW-1185">Reference proteome</keyword>
<dbReference type="InParanoid" id="A0A7N2N4U7"/>
<keyword evidence="3" id="KW-0862">Zinc</keyword>
<dbReference type="Gramene" id="QL12p034506:mrna">
    <property type="protein sequence ID" value="QL12p034506:mrna"/>
    <property type="gene ID" value="QL12p034506"/>
</dbReference>
<reference evidence="6" key="2">
    <citation type="submission" date="2021-01" db="UniProtKB">
        <authorList>
            <consortium name="EnsemblPlants"/>
        </authorList>
    </citation>
    <scope>IDENTIFICATION</scope>
</reference>
<dbReference type="PANTHER" id="PTHR46951:SF2">
    <property type="entry name" value="BED-TYPE DOMAIN-CONTAINING PROTEIN"/>
    <property type="match status" value="1"/>
</dbReference>
<dbReference type="AlphaFoldDB" id="A0A7N2N4U7"/>
<name>A0A7N2N4U7_QUELO</name>
<evidence type="ECO:0000313" key="6">
    <source>
        <dbReference type="EnsemblPlants" id="QL12p034506:mrna"/>
    </source>
</evidence>
<organism evidence="6 7">
    <name type="scientific">Quercus lobata</name>
    <name type="common">Valley oak</name>
    <dbReference type="NCBI Taxonomy" id="97700"/>
    <lineage>
        <taxon>Eukaryota</taxon>
        <taxon>Viridiplantae</taxon>
        <taxon>Streptophyta</taxon>
        <taxon>Embryophyta</taxon>
        <taxon>Tracheophyta</taxon>
        <taxon>Spermatophyta</taxon>
        <taxon>Magnoliopsida</taxon>
        <taxon>eudicotyledons</taxon>
        <taxon>Gunneridae</taxon>
        <taxon>Pentapetalae</taxon>
        <taxon>rosids</taxon>
        <taxon>fabids</taxon>
        <taxon>Fagales</taxon>
        <taxon>Fagaceae</taxon>
        <taxon>Quercus</taxon>
    </lineage>
</organism>
<feature type="domain" description="BED-type" evidence="5">
    <location>
        <begin position="100"/>
        <end position="156"/>
    </location>
</feature>
<evidence type="ECO:0000256" key="4">
    <source>
        <dbReference type="PROSITE-ProRule" id="PRU00027"/>
    </source>
</evidence>
<dbReference type="Pfam" id="PF02892">
    <property type="entry name" value="zf-BED"/>
    <property type="match status" value="1"/>
</dbReference>
<dbReference type="EnsemblPlants" id="QL12p034506:mrna">
    <property type="protein sequence ID" value="QL12p034506:mrna"/>
    <property type="gene ID" value="QL12p034506"/>
</dbReference>
<reference evidence="6 7" key="1">
    <citation type="journal article" date="2016" name="G3 (Bethesda)">
        <title>First Draft Assembly and Annotation of the Genome of a California Endemic Oak Quercus lobata Nee (Fagaceae).</title>
        <authorList>
            <person name="Sork V.L."/>
            <person name="Fitz-Gibbon S.T."/>
            <person name="Puiu D."/>
            <person name="Crepeau M."/>
            <person name="Gugger P.F."/>
            <person name="Sherman R."/>
            <person name="Stevens K."/>
            <person name="Langley C.H."/>
            <person name="Pellegrini M."/>
            <person name="Salzberg S.L."/>
        </authorList>
    </citation>
    <scope>NUCLEOTIDE SEQUENCE [LARGE SCALE GENOMIC DNA]</scope>
    <source>
        <strain evidence="6 7">cv. SW786</strain>
    </source>
</reference>
<protein>
    <recommendedName>
        <fullName evidence="5">BED-type domain-containing protein</fullName>
    </recommendedName>
</protein>
<evidence type="ECO:0000256" key="1">
    <source>
        <dbReference type="ARBA" id="ARBA00022723"/>
    </source>
</evidence>
<dbReference type="Proteomes" id="UP000594261">
    <property type="component" value="Chromosome 12"/>
</dbReference>
<evidence type="ECO:0000259" key="5">
    <source>
        <dbReference type="PROSITE" id="PS50808"/>
    </source>
</evidence>
<proteinExistence type="predicted"/>
<dbReference type="PROSITE" id="PS50808">
    <property type="entry name" value="ZF_BED"/>
    <property type="match status" value="1"/>
</dbReference>
<keyword evidence="2 4" id="KW-0863">Zinc-finger</keyword>
<accession>A0A7N2N4U7</accession>
<dbReference type="PANTHER" id="PTHR46951">
    <property type="entry name" value="BED-TYPE DOMAIN-CONTAINING PROTEIN"/>
    <property type="match status" value="1"/>
</dbReference>
<dbReference type="EMBL" id="LRBV02000012">
    <property type="status" value="NOT_ANNOTATED_CDS"/>
    <property type="molecule type" value="Genomic_DNA"/>
</dbReference>